<dbReference type="PROSITE" id="PS50839">
    <property type="entry name" value="CHASE"/>
    <property type="match status" value="1"/>
</dbReference>
<dbReference type="SMART" id="SM01079">
    <property type="entry name" value="CHASE"/>
    <property type="match status" value="1"/>
</dbReference>
<dbReference type="CDD" id="cd00082">
    <property type="entry name" value="HisKA"/>
    <property type="match status" value="1"/>
</dbReference>
<dbReference type="Pfam" id="PF00512">
    <property type="entry name" value="HisKA"/>
    <property type="match status" value="1"/>
</dbReference>
<evidence type="ECO:0000313" key="14">
    <source>
        <dbReference type="EMBL" id="TWJ33399.1"/>
    </source>
</evidence>
<dbReference type="GO" id="GO:0016020">
    <property type="term" value="C:membrane"/>
    <property type="evidence" value="ECO:0007669"/>
    <property type="project" value="UniProtKB-SubCell"/>
</dbReference>
<feature type="coiled-coil region" evidence="10">
    <location>
        <begin position="301"/>
        <end position="335"/>
    </location>
</feature>
<feature type="coiled-coil region" evidence="10">
    <location>
        <begin position="456"/>
        <end position="487"/>
    </location>
</feature>
<evidence type="ECO:0000256" key="8">
    <source>
        <dbReference type="ARBA" id="ARBA00022989"/>
    </source>
</evidence>
<keyword evidence="9 11" id="KW-0472">Membrane</keyword>
<dbReference type="InterPro" id="IPR004358">
    <property type="entry name" value="Sig_transdc_His_kin-like_C"/>
</dbReference>
<comment type="catalytic activity">
    <reaction evidence="1">
        <text>ATP + protein L-histidine = ADP + protein N-phospho-L-histidine.</text>
        <dbReference type="EC" id="2.7.13.3"/>
    </reaction>
</comment>
<feature type="domain" description="CHASE" evidence="13">
    <location>
        <begin position="115"/>
        <end position="206"/>
    </location>
</feature>
<evidence type="ECO:0000256" key="1">
    <source>
        <dbReference type="ARBA" id="ARBA00000085"/>
    </source>
</evidence>
<dbReference type="InterPro" id="IPR003661">
    <property type="entry name" value="HisK_dim/P_dom"/>
</dbReference>
<comment type="subcellular location">
    <subcellularLocation>
        <location evidence="2">Membrane</location>
    </subcellularLocation>
</comment>
<organism evidence="14 15">
    <name type="scientific">Geobacter argillaceus</name>
    <dbReference type="NCBI Taxonomy" id="345631"/>
    <lineage>
        <taxon>Bacteria</taxon>
        <taxon>Pseudomonadati</taxon>
        <taxon>Thermodesulfobacteriota</taxon>
        <taxon>Desulfuromonadia</taxon>
        <taxon>Geobacterales</taxon>
        <taxon>Geobacteraceae</taxon>
        <taxon>Geobacter</taxon>
    </lineage>
</organism>
<dbReference type="AlphaFoldDB" id="A0A562WUQ8"/>
<feature type="domain" description="Histidine kinase" evidence="12">
    <location>
        <begin position="501"/>
        <end position="715"/>
    </location>
</feature>
<dbReference type="GO" id="GO:0030295">
    <property type="term" value="F:protein kinase activator activity"/>
    <property type="evidence" value="ECO:0007669"/>
    <property type="project" value="TreeGrafter"/>
</dbReference>
<dbReference type="OrthoDB" id="9813151at2"/>
<evidence type="ECO:0000256" key="10">
    <source>
        <dbReference type="SAM" id="Coils"/>
    </source>
</evidence>
<keyword evidence="7" id="KW-0418">Kinase</keyword>
<dbReference type="Pfam" id="PF02518">
    <property type="entry name" value="HATPase_c"/>
    <property type="match status" value="1"/>
</dbReference>
<dbReference type="SUPFAM" id="SSF55785">
    <property type="entry name" value="PYP-like sensor domain (PAS domain)"/>
    <property type="match status" value="1"/>
</dbReference>
<keyword evidence="10" id="KW-0175">Coiled coil</keyword>
<feature type="transmembrane region" description="Helical" evidence="11">
    <location>
        <begin position="16"/>
        <end position="37"/>
    </location>
</feature>
<dbReference type="Gene3D" id="3.30.450.20">
    <property type="entry name" value="PAS domain"/>
    <property type="match status" value="1"/>
</dbReference>
<sequence>MTEQSAKAKSGLVPRYRTAVAITFVVTLLASLGAIWLHMHIIRRDNQEEALALAGYQASVLNQYLDGALSATYALAVVLRENGYYVNPPAFERLATDLLRFHPGASSLQYAPGGVVRHIVPLAGNERAIGHDLLADTKRNRKAREAVETRQLTLDGPLNLVQGGVGLAGRLPVFRVDRITGDDFWGFANVLIRLTDLLKAAEIRRLEKQGYDYVLWRLHPDTSKPQIIARSGPDRLNDAISYDFAVYSGTWHLSLQPRDGWLARRHGVLWLEVGIALFLSLLVSRLAYLLLKQPILLQQEVELRTRELRESEEALRRHQEQLEDLVRERTSEVARTVSLLNAAIESTVDGILVVGLDRKVSIYNRKFVNLLDVPEELLTQATTRGLLEFMSSRVDGIEGYIQRIDELYRDPVRMERDLFRTRDGKVFECYSIPQLLEGKPIGRVWSIRDVTEEKLAEKALQEKDELLEENNLELEAINDELETTIGQLGTANRELESFTYAVSHDLRAPLRHVGGFARILIEESAERLDETGREYLDRIVRGCNRMQEMIDSLLALSRINQSELVFKEVDLSETARGIADELREGQPGRRVEFTVAEGVTVMGDPSLLKGLLENLLENAWKYSSKQDVARIEFGSSAESGETIYFVRDNGAGLDMTYANRLFVPFQRLHRDEEFPGTGVGLATVQRIVHRHGGRIWVEAAPGRGATFSFTLAGWRHDSHEGDRQKSH</sequence>
<evidence type="ECO:0000313" key="15">
    <source>
        <dbReference type="Proteomes" id="UP000319449"/>
    </source>
</evidence>
<dbReference type="InterPro" id="IPR005467">
    <property type="entry name" value="His_kinase_dom"/>
</dbReference>
<keyword evidence="4" id="KW-0597">Phosphoprotein</keyword>
<dbReference type="InterPro" id="IPR000014">
    <property type="entry name" value="PAS"/>
</dbReference>
<dbReference type="GO" id="GO:0007234">
    <property type="term" value="P:osmosensory signaling via phosphorelay pathway"/>
    <property type="evidence" value="ECO:0007669"/>
    <property type="project" value="TreeGrafter"/>
</dbReference>
<dbReference type="EMBL" id="VLLN01000001">
    <property type="protein sequence ID" value="TWJ33399.1"/>
    <property type="molecule type" value="Genomic_DNA"/>
</dbReference>
<dbReference type="RefSeq" id="WP_145016942.1">
    <property type="nucleotide sequence ID" value="NZ_VLLN01000001.1"/>
</dbReference>
<dbReference type="InterPro" id="IPR003594">
    <property type="entry name" value="HATPase_dom"/>
</dbReference>
<dbReference type="Pfam" id="PF03924">
    <property type="entry name" value="CHASE"/>
    <property type="match status" value="1"/>
</dbReference>
<dbReference type="SMART" id="SM00388">
    <property type="entry name" value="HisKA"/>
    <property type="match status" value="1"/>
</dbReference>
<evidence type="ECO:0000256" key="11">
    <source>
        <dbReference type="SAM" id="Phobius"/>
    </source>
</evidence>
<dbReference type="InterPro" id="IPR035965">
    <property type="entry name" value="PAS-like_dom_sf"/>
</dbReference>
<dbReference type="PANTHER" id="PTHR42878">
    <property type="entry name" value="TWO-COMPONENT HISTIDINE KINASE"/>
    <property type="match status" value="1"/>
</dbReference>
<dbReference type="NCBIfam" id="TIGR00229">
    <property type="entry name" value="sensory_box"/>
    <property type="match status" value="1"/>
</dbReference>
<dbReference type="GO" id="GO:0000156">
    <property type="term" value="F:phosphorelay response regulator activity"/>
    <property type="evidence" value="ECO:0007669"/>
    <property type="project" value="TreeGrafter"/>
</dbReference>
<keyword evidence="5" id="KW-0808">Transferase</keyword>
<dbReference type="FunFam" id="3.30.565.10:FF:000006">
    <property type="entry name" value="Sensor histidine kinase WalK"/>
    <property type="match status" value="1"/>
</dbReference>
<evidence type="ECO:0000259" key="12">
    <source>
        <dbReference type="PROSITE" id="PS50109"/>
    </source>
</evidence>
<keyword evidence="15" id="KW-1185">Reference proteome</keyword>
<dbReference type="Gene3D" id="3.30.450.350">
    <property type="entry name" value="CHASE domain"/>
    <property type="match status" value="1"/>
</dbReference>
<evidence type="ECO:0000256" key="5">
    <source>
        <dbReference type="ARBA" id="ARBA00022679"/>
    </source>
</evidence>
<evidence type="ECO:0000259" key="13">
    <source>
        <dbReference type="PROSITE" id="PS50839"/>
    </source>
</evidence>
<name>A0A562WUQ8_9BACT</name>
<evidence type="ECO:0000256" key="4">
    <source>
        <dbReference type="ARBA" id="ARBA00022553"/>
    </source>
</evidence>
<dbReference type="SUPFAM" id="SSF47384">
    <property type="entry name" value="Homodimeric domain of signal transducing histidine kinase"/>
    <property type="match status" value="1"/>
</dbReference>
<keyword evidence="8 11" id="KW-1133">Transmembrane helix</keyword>
<gene>
    <name evidence="14" type="ORF">JN12_00071</name>
</gene>
<dbReference type="InterPro" id="IPR036890">
    <property type="entry name" value="HATPase_C_sf"/>
</dbReference>
<dbReference type="PROSITE" id="PS50109">
    <property type="entry name" value="HIS_KIN"/>
    <property type="match status" value="1"/>
</dbReference>
<evidence type="ECO:0000256" key="6">
    <source>
        <dbReference type="ARBA" id="ARBA00022692"/>
    </source>
</evidence>
<proteinExistence type="predicted"/>
<dbReference type="InterPro" id="IPR036097">
    <property type="entry name" value="HisK_dim/P_sf"/>
</dbReference>
<dbReference type="InterPro" id="IPR042240">
    <property type="entry name" value="CHASE_sf"/>
</dbReference>
<dbReference type="EC" id="2.7.13.3" evidence="3"/>
<evidence type="ECO:0000256" key="9">
    <source>
        <dbReference type="ARBA" id="ARBA00023136"/>
    </source>
</evidence>
<evidence type="ECO:0000256" key="2">
    <source>
        <dbReference type="ARBA" id="ARBA00004370"/>
    </source>
</evidence>
<keyword evidence="6 11" id="KW-0812">Transmembrane</keyword>
<reference evidence="14 15" key="1">
    <citation type="submission" date="2019-07" db="EMBL/GenBank/DDBJ databases">
        <title>Genomic Encyclopedia of Archaeal and Bacterial Type Strains, Phase II (KMG-II): from individual species to whole genera.</title>
        <authorList>
            <person name="Goeker M."/>
        </authorList>
    </citation>
    <scope>NUCLEOTIDE SEQUENCE [LARGE SCALE GENOMIC DNA]</scope>
    <source>
        <strain evidence="14 15">ATCC BAA-1139</strain>
    </source>
</reference>
<feature type="transmembrane region" description="Helical" evidence="11">
    <location>
        <begin position="268"/>
        <end position="291"/>
    </location>
</feature>
<dbReference type="PRINTS" id="PR00344">
    <property type="entry name" value="BCTRLSENSOR"/>
</dbReference>
<dbReference type="PANTHER" id="PTHR42878:SF15">
    <property type="entry name" value="BACTERIOPHYTOCHROME"/>
    <property type="match status" value="1"/>
</dbReference>
<dbReference type="SMART" id="SM00387">
    <property type="entry name" value="HATPase_c"/>
    <property type="match status" value="1"/>
</dbReference>
<comment type="caution">
    <text evidence="14">The sequence shown here is derived from an EMBL/GenBank/DDBJ whole genome shotgun (WGS) entry which is preliminary data.</text>
</comment>
<dbReference type="SUPFAM" id="SSF55874">
    <property type="entry name" value="ATPase domain of HSP90 chaperone/DNA topoisomerase II/histidine kinase"/>
    <property type="match status" value="1"/>
</dbReference>
<dbReference type="GO" id="GO:0000155">
    <property type="term" value="F:phosphorelay sensor kinase activity"/>
    <property type="evidence" value="ECO:0007669"/>
    <property type="project" value="InterPro"/>
</dbReference>
<evidence type="ECO:0000256" key="3">
    <source>
        <dbReference type="ARBA" id="ARBA00012438"/>
    </source>
</evidence>
<evidence type="ECO:0000256" key="7">
    <source>
        <dbReference type="ARBA" id="ARBA00022777"/>
    </source>
</evidence>
<dbReference type="Gene3D" id="1.10.287.130">
    <property type="match status" value="1"/>
</dbReference>
<dbReference type="Proteomes" id="UP000319449">
    <property type="component" value="Unassembled WGS sequence"/>
</dbReference>
<dbReference type="Gene3D" id="3.30.565.10">
    <property type="entry name" value="Histidine kinase-like ATPase, C-terminal domain"/>
    <property type="match status" value="1"/>
</dbReference>
<accession>A0A562WUQ8</accession>
<dbReference type="InterPro" id="IPR006189">
    <property type="entry name" value="CHASE_dom"/>
</dbReference>
<dbReference type="InterPro" id="IPR050351">
    <property type="entry name" value="BphY/WalK/GraS-like"/>
</dbReference>
<protein>
    <recommendedName>
        <fullName evidence="3">histidine kinase</fullName>
        <ecNumber evidence="3">2.7.13.3</ecNumber>
    </recommendedName>
</protein>